<protein>
    <submittedName>
        <fullName evidence="3">Uncharacterized protein</fullName>
    </submittedName>
</protein>
<keyword evidence="2" id="KW-0812">Transmembrane</keyword>
<dbReference type="RefSeq" id="WP_257243176.1">
    <property type="nucleotide sequence ID" value="NZ_FNBX01000011.1"/>
</dbReference>
<feature type="region of interest" description="Disordered" evidence="1">
    <location>
        <begin position="1"/>
        <end position="56"/>
    </location>
</feature>
<keyword evidence="2" id="KW-1133">Transmembrane helix</keyword>
<evidence type="ECO:0000313" key="3">
    <source>
        <dbReference type="EMBL" id="SDF70929.1"/>
    </source>
</evidence>
<name>A0A1G7NC81_9BACT</name>
<dbReference type="Proteomes" id="UP000199355">
    <property type="component" value="Unassembled WGS sequence"/>
</dbReference>
<gene>
    <name evidence="3" type="ORF">SAMN05192586_1119</name>
</gene>
<keyword evidence="2" id="KW-0472">Membrane</keyword>
<accession>A0A1G7NC81</accession>
<evidence type="ECO:0000256" key="2">
    <source>
        <dbReference type="SAM" id="Phobius"/>
    </source>
</evidence>
<evidence type="ECO:0000313" key="4">
    <source>
        <dbReference type="Proteomes" id="UP000199355"/>
    </source>
</evidence>
<dbReference type="EMBL" id="FNBX01000011">
    <property type="protein sequence ID" value="SDF70929.1"/>
    <property type="molecule type" value="Genomic_DNA"/>
</dbReference>
<feature type="transmembrane region" description="Helical" evidence="2">
    <location>
        <begin position="146"/>
        <end position="165"/>
    </location>
</feature>
<organism evidence="3 4">
    <name type="scientific">Desulfovibrio legallii</name>
    <dbReference type="NCBI Taxonomy" id="571438"/>
    <lineage>
        <taxon>Bacteria</taxon>
        <taxon>Pseudomonadati</taxon>
        <taxon>Thermodesulfobacteriota</taxon>
        <taxon>Desulfovibrionia</taxon>
        <taxon>Desulfovibrionales</taxon>
        <taxon>Desulfovibrionaceae</taxon>
        <taxon>Desulfovibrio</taxon>
    </lineage>
</organism>
<feature type="transmembrane region" description="Helical" evidence="2">
    <location>
        <begin position="116"/>
        <end position="134"/>
    </location>
</feature>
<sequence length="168" mass="18063">MPQSDHQPPRAPGANPGRKALPGGQGRSVTEGPKVVDAEVLHGDGEANQEDARRAEAGGPYQEERFYYRAAFGNGGNGFARLWTFGRQEDNACLAPCITFALFLVCLAQFGFLAGLGFVFFHTVGAVLGALSSVRRMAAGHVPNPWVWRLGNWAVSFLITVWLAGGFD</sequence>
<dbReference type="STRING" id="571438.SAMN05192586_1119"/>
<proteinExistence type="predicted"/>
<keyword evidence="4" id="KW-1185">Reference proteome</keyword>
<feature type="compositionally biased region" description="Basic and acidic residues" evidence="1">
    <location>
        <begin position="34"/>
        <end position="56"/>
    </location>
</feature>
<evidence type="ECO:0000256" key="1">
    <source>
        <dbReference type="SAM" id="MobiDB-lite"/>
    </source>
</evidence>
<reference evidence="4" key="1">
    <citation type="submission" date="2016-10" db="EMBL/GenBank/DDBJ databases">
        <authorList>
            <person name="Varghese N."/>
            <person name="Submissions S."/>
        </authorList>
    </citation>
    <scope>NUCLEOTIDE SEQUENCE [LARGE SCALE GENOMIC DNA]</scope>
    <source>
        <strain evidence="4">KHC7</strain>
    </source>
</reference>
<dbReference type="AlphaFoldDB" id="A0A1G7NC81"/>